<dbReference type="GO" id="GO:0003677">
    <property type="term" value="F:DNA binding"/>
    <property type="evidence" value="ECO:0007669"/>
    <property type="project" value="UniProtKB-KW"/>
</dbReference>
<evidence type="ECO:0000313" key="7">
    <source>
        <dbReference type="EMBL" id="PMS24491.1"/>
    </source>
</evidence>
<evidence type="ECO:0000256" key="2">
    <source>
        <dbReference type="ARBA" id="ARBA00023125"/>
    </source>
</evidence>
<dbReference type="SUPFAM" id="SSF46785">
    <property type="entry name" value="Winged helix' DNA-binding domain"/>
    <property type="match status" value="1"/>
</dbReference>
<dbReference type="PANTHER" id="PTHR42756:SF1">
    <property type="entry name" value="TRANSCRIPTIONAL REPRESSOR OF EMRAB OPERON"/>
    <property type="match status" value="1"/>
</dbReference>
<dbReference type="InterPro" id="IPR000835">
    <property type="entry name" value="HTH_MarR-typ"/>
</dbReference>
<dbReference type="Gene3D" id="1.10.10.10">
    <property type="entry name" value="Winged helix-like DNA-binding domain superfamily/Winged helix DNA-binding domain"/>
    <property type="match status" value="1"/>
</dbReference>
<dbReference type="SMART" id="SM00347">
    <property type="entry name" value="HTH_MARR"/>
    <property type="match status" value="1"/>
</dbReference>
<dbReference type="InterPro" id="IPR023187">
    <property type="entry name" value="Tscrpt_reg_MarR-type_CS"/>
</dbReference>
<dbReference type="InterPro" id="IPR036390">
    <property type="entry name" value="WH_DNA-bd_sf"/>
</dbReference>
<dbReference type="PANTHER" id="PTHR42756">
    <property type="entry name" value="TRANSCRIPTIONAL REGULATOR, MARR"/>
    <property type="match status" value="1"/>
</dbReference>
<protein>
    <submittedName>
        <fullName evidence="7">MarR family transcriptional regulator</fullName>
    </submittedName>
    <submittedName>
        <fullName evidence="6">Transcriptional regulator SlyA</fullName>
    </submittedName>
</protein>
<feature type="region of interest" description="Disordered" evidence="4">
    <location>
        <begin position="1"/>
        <end position="27"/>
    </location>
</feature>
<dbReference type="Pfam" id="PF12802">
    <property type="entry name" value="MarR_2"/>
    <property type="match status" value="1"/>
</dbReference>
<reference evidence="6 9" key="2">
    <citation type="submission" date="2020-04" db="EMBL/GenBank/DDBJ databases">
        <authorList>
            <person name="De Canck E."/>
        </authorList>
    </citation>
    <scope>NUCLEOTIDE SEQUENCE [LARGE SCALE GENOMIC DNA]</scope>
    <source>
        <strain evidence="6 9">LMG 27174</strain>
    </source>
</reference>
<keyword evidence="8" id="KW-1185">Reference proteome</keyword>
<sequence length="173" mass="19814">MNQKAELPTRKKKVSTPTSNGAPQTHEEGWDQRLGFLMHDVSRLRRTAYDGYMKPLKITRSQWWVLIYLARHDGMIQSDLAKLLELGKAALGGLIDRLEASGLVRRGADETDRRAKRIYLSAAGTKLIRDMQVRSDEMNERILQGLSAEERENLTDLLTRVKRNLQAIVRDNE</sequence>
<dbReference type="AlphaFoldDB" id="A0A2N7W513"/>
<evidence type="ECO:0000313" key="9">
    <source>
        <dbReference type="Proteomes" id="UP000494205"/>
    </source>
</evidence>
<dbReference type="Proteomes" id="UP000494205">
    <property type="component" value="Unassembled WGS sequence"/>
</dbReference>
<reference evidence="7 8" key="1">
    <citation type="submission" date="2018-01" db="EMBL/GenBank/DDBJ databases">
        <title>Whole genome analyses suggest that Burkholderia sensu lato contains two further novel genera in the rhizoxinica-symbiotica group Mycetohabitans gen. nov., and Trinickia gen. nov.: implications for the evolution of diazotrophy and nodulation in the Burkholderiaceae.</title>
        <authorList>
            <person name="Estrada-de los Santos P."/>
            <person name="Palmer M."/>
            <person name="Chavez-Ramirez B."/>
            <person name="Beukes C."/>
            <person name="Steenkamp E.T."/>
            <person name="Hirsch A.M."/>
            <person name="Manyaka P."/>
            <person name="Maluk M."/>
            <person name="Lafos M."/>
            <person name="Crook M."/>
            <person name="Gross E."/>
            <person name="Simon M.F."/>
            <person name="Bueno dos Reis Junior F."/>
            <person name="Poole P.S."/>
            <person name="Venter S.N."/>
            <person name="James E.K."/>
        </authorList>
    </citation>
    <scope>NUCLEOTIDE SEQUENCE [LARGE SCALE GENOMIC DNA]</scope>
    <source>
        <strain evidence="7 8">WSM 3937</strain>
    </source>
</reference>
<dbReference type="PRINTS" id="PR00598">
    <property type="entry name" value="HTHMARR"/>
</dbReference>
<keyword evidence="1" id="KW-0805">Transcription regulation</keyword>
<gene>
    <name evidence="6" type="primary">slyA_5</name>
    <name evidence="7" type="ORF">C0Z16_30695</name>
    <name evidence="6" type="ORF">LMG27174_06270</name>
</gene>
<dbReference type="RefSeq" id="WP_102635810.1">
    <property type="nucleotide sequence ID" value="NZ_CADIJZ010000033.1"/>
</dbReference>
<dbReference type="GO" id="GO:0003700">
    <property type="term" value="F:DNA-binding transcription factor activity"/>
    <property type="evidence" value="ECO:0007669"/>
    <property type="project" value="InterPro"/>
</dbReference>
<evidence type="ECO:0000313" key="6">
    <source>
        <dbReference type="EMBL" id="CAB3736113.1"/>
    </source>
</evidence>
<dbReference type="EMBL" id="CADIJZ010000033">
    <property type="protein sequence ID" value="CAB3736113.1"/>
    <property type="molecule type" value="Genomic_DNA"/>
</dbReference>
<dbReference type="PROSITE" id="PS01117">
    <property type="entry name" value="HTH_MARR_1"/>
    <property type="match status" value="1"/>
</dbReference>
<evidence type="ECO:0000313" key="8">
    <source>
        <dbReference type="Proteomes" id="UP000235659"/>
    </source>
</evidence>
<keyword evidence="2" id="KW-0238">DNA-binding</keyword>
<feature type="domain" description="HTH marR-type" evidence="5">
    <location>
        <begin position="31"/>
        <end position="163"/>
    </location>
</feature>
<evidence type="ECO:0000256" key="4">
    <source>
        <dbReference type="SAM" id="MobiDB-lite"/>
    </source>
</evidence>
<evidence type="ECO:0000259" key="5">
    <source>
        <dbReference type="PROSITE" id="PS50995"/>
    </source>
</evidence>
<evidence type="ECO:0000256" key="3">
    <source>
        <dbReference type="ARBA" id="ARBA00023163"/>
    </source>
</evidence>
<dbReference type="OrthoDB" id="32523at2"/>
<keyword evidence="3" id="KW-0804">Transcription</keyword>
<dbReference type="Proteomes" id="UP000235659">
    <property type="component" value="Unassembled WGS sequence"/>
</dbReference>
<evidence type="ECO:0000256" key="1">
    <source>
        <dbReference type="ARBA" id="ARBA00023015"/>
    </source>
</evidence>
<dbReference type="InterPro" id="IPR036388">
    <property type="entry name" value="WH-like_DNA-bd_sf"/>
</dbReference>
<proteinExistence type="predicted"/>
<dbReference type="EMBL" id="PNXY01000034">
    <property type="protein sequence ID" value="PMS24491.1"/>
    <property type="molecule type" value="Genomic_DNA"/>
</dbReference>
<accession>A0A2N7W513</accession>
<organism evidence="6 9">
    <name type="scientific">Paraburkholderia rhynchosiae</name>
    <dbReference type="NCBI Taxonomy" id="487049"/>
    <lineage>
        <taxon>Bacteria</taxon>
        <taxon>Pseudomonadati</taxon>
        <taxon>Pseudomonadota</taxon>
        <taxon>Betaproteobacteria</taxon>
        <taxon>Burkholderiales</taxon>
        <taxon>Burkholderiaceae</taxon>
        <taxon>Paraburkholderia</taxon>
    </lineage>
</organism>
<dbReference type="PROSITE" id="PS50995">
    <property type="entry name" value="HTH_MARR_2"/>
    <property type="match status" value="1"/>
</dbReference>
<name>A0A2N7W513_9BURK</name>